<proteinExistence type="predicted"/>
<name>A0AAV7S983_PLEWA</name>
<protein>
    <submittedName>
        <fullName evidence="2">Uncharacterized protein</fullName>
    </submittedName>
</protein>
<accession>A0AAV7S983</accession>
<dbReference type="EMBL" id="JANPWB010000008">
    <property type="protein sequence ID" value="KAJ1159618.1"/>
    <property type="molecule type" value="Genomic_DNA"/>
</dbReference>
<feature type="compositionally biased region" description="Basic and acidic residues" evidence="1">
    <location>
        <begin position="15"/>
        <end position="26"/>
    </location>
</feature>
<organism evidence="2 3">
    <name type="scientific">Pleurodeles waltl</name>
    <name type="common">Iberian ribbed newt</name>
    <dbReference type="NCBI Taxonomy" id="8319"/>
    <lineage>
        <taxon>Eukaryota</taxon>
        <taxon>Metazoa</taxon>
        <taxon>Chordata</taxon>
        <taxon>Craniata</taxon>
        <taxon>Vertebrata</taxon>
        <taxon>Euteleostomi</taxon>
        <taxon>Amphibia</taxon>
        <taxon>Batrachia</taxon>
        <taxon>Caudata</taxon>
        <taxon>Salamandroidea</taxon>
        <taxon>Salamandridae</taxon>
        <taxon>Pleurodelinae</taxon>
        <taxon>Pleurodeles</taxon>
    </lineage>
</organism>
<sequence length="108" mass="11881">MLRGGPADPLIAGHRSGEGEMPERYWPEGGTEALAEQRTVSARVAAERGNLHSPENGLRSDGRPDDSSISNGTETLHDPRNQLVDYVFNKVIDRSRDGRNDISRRPGM</sequence>
<gene>
    <name evidence="2" type="ORF">NDU88_000125</name>
</gene>
<evidence type="ECO:0000313" key="2">
    <source>
        <dbReference type="EMBL" id="KAJ1159618.1"/>
    </source>
</evidence>
<evidence type="ECO:0000256" key="1">
    <source>
        <dbReference type="SAM" id="MobiDB-lite"/>
    </source>
</evidence>
<evidence type="ECO:0000313" key="3">
    <source>
        <dbReference type="Proteomes" id="UP001066276"/>
    </source>
</evidence>
<keyword evidence="3" id="KW-1185">Reference proteome</keyword>
<dbReference type="AlphaFoldDB" id="A0AAV7S983"/>
<feature type="region of interest" description="Disordered" evidence="1">
    <location>
        <begin position="1"/>
        <end position="81"/>
    </location>
</feature>
<dbReference type="Proteomes" id="UP001066276">
    <property type="component" value="Chromosome 4_2"/>
</dbReference>
<comment type="caution">
    <text evidence="2">The sequence shown here is derived from an EMBL/GenBank/DDBJ whole genome shotgun (WGS) entry which is preliminary data.</text>
</comment>
<reference evidence="2" key="1">
    <citation type="journal article" date="2022" name="bioRxiv">
        <title>Sequencing and chromosome-scale assembly of the giantPleurodeles waltlgenome.</title>
        <authorList>
            <person name="Brown T."/>
            <person name="Elewa A."/>
            <person name="Iarovenko S."/>
            <person name="Subramanian E."/>
            <person name="Araus A.J."/>
            <person name="Petzold A."/>
            <person name="Susuki M."/>
            <person name="Suzuki K.-i.T."/>
            <person name="Hayashi T."/>
            <person name="Toyoda A."/>
            <person name="Oliveira C."/>
            <person name="Osipova E."/>
            <person name="Leigh N.D."/>
            <person name="Simon A."/>
            <person name="Yun M.H."/>
        </authorList>
    </citation>
    <scope>NUCLEOTIDE SEQUENCE</scope>
    <source>
        <strain evidence="2">20211129_DDA</strain>
        <tissue evidence="2">Liver</tissue>
    </source>
</reference>